<evidence type="ECO:0000256" key="3">
    <source>
        <dbReference type="SAM" id="MobiDB-lite"/>
    </source>
</evidence>
<dbReference type="GO" id="GO:0042619">
    <property type="term" value="P:poly-hydroxybutyrate biosynthetic process"/>
    <property type="evidence" value="ECO:0007669"/>
    <property type="project" value="InterPro"/>
</dbReference>
<gene>
    <name evidence="5" type="ORF">HNP71_001704</name>
</gene>
<dbReference type="SUPFAM" id="SSF53474">
    <property type="entry name" value="alpha/beta-Hydrolases"/>
    <property type="match status" value="1"/>
</dbReference>
<dbReference type="PANTHER" id="PTHR36837">
    <property type="entry name" value="POLY(3-HYDROXYALKANOATE) POLYMERASE SUBUNIT PHAC"/>
    <property type="match status" value="1"/>
</dbReference>
<sequence length="555" mass="62194">MTQGVSYRLIFDAWMEWVTQLAISPGKQTELAALAGSGMVSFTLRLPGAMVGEGDSWLSKPTEDRRFSSADWAAWPFNAFARAHMVAEDWWLEAARNVPGVPKRTEDEMQFLIRQMADTWSPANIPWLNPTVISRTVQSGGFNFLQGIKNWWEDLDRLLSGAPPAGTEAFVIGSTVATAKGKVILRNDLMELIQYTPVTETVFAEPVLIVPAWIMKYYILDLSRENSLVQWLIARGHTVFMISWKNPGHRDRDISLDDYRQAGVMAALEAVGRVLPDRKIHACGYCLGGTILAIAAAAMAREHDERLASVTLFAAQTDFAEAGEMLLFLDERQIGLLEDLMWDQGYLDTRHMSAAFQVLRSNELIWSRLVRNYILGERDQMTDLGAWNADQTRMPARMHSEYLRGLFLENRLTAGRFAVNGRVVALRDIGTPFFVVATERDHIAPWRSVYKVALFTDTDMTFVLATGGHNVGIVNPPNSGFGSYLIDRRRQGQRYRDPDSWAVGAERRTGSWWVAWQAWLEELSAAERAPPPGMGAPEHGMPPLGDAPGTYVLMP</sequence>
<keyword evidence="2 5" id="KW-0012">Acyltransferase</keyword>
<dbReference type="InterPro" id="IPR029058">
    <property type="entry name" value="AB_hydrolase_fold"/>
</dbReference>
<reference evidence="5 6" key="1">
    <citation type="submission" date="2020-08" db="EMBL/GenBank/DDBJ databases">
        <title>Genomic Encyclopedia of Type Strains, Phase IV (KMG-IV): sequencing the most valuable type-strain genomes for metagenomic binning, comparative biology and taxonomic classification.</title>
        <authorList>
            <person name="Goeker M."/>
        </authorList>
    </citation>
    <scope>NUCLEOTIDE SEQUENCE [LARGE SCALE GENOMIC DNA]</scope>
    <source>
        <strain evidence="5 6">DSM 27026</strain>
    </source>
</reference>
<evidence type="ECO:0000313" key="6">
    <source>
        <dbReference type="Proteomes" id="UP000553706"/>
    </source>
</evidence>
<accession>A0A840VCP0</accession>
<evidence type="ECO:0000256" key="1">
    <source>
        <dbReference type="ARBA" id="ARBA00022679"/>
    </source>
</evidence>
<protein>
    <submittedName>
        <fullName evidence="5">Polyhydroxyalkanoate synthase</fullName>
        <ecNumber evidence="5">2.3.1.-</ecNumber>
    </submittedName>
</protein>
<evidence type="ECO:0000256" key="2">
    <source>
        <dbReference type="ARBA" id="ARBA00023315"/>
    </source>
</evidence>
<comment type="caution">
    <text evidence="5">The sequence shown here is derived from an EMBL/GenBank/DDBJ whole genome shotgun (WGS) entry which is preliminary data.</text>
</comment>
<evidence type="ECO:0000259" key="4">
    <source>
        <dbReference type="Pfam" id="PF07167"/>
    </source>
</evidence>
<name>A0A840VCP0_9PROT</name>
<dbReference type="Proteomes" id="UP000553706">
    <property type="component" value="Unassembled WGS sequence"/>
</dbReference>
<dbReference type="GO" id="GO:0016746">
    <property type="term" value="F:acyltransferase activity"/>
    <property type="evidence" value="ECO:0007669"/>
    <property type="project" value="UniProtKB-KW"/>
</dbReference>
<dbReference type="EMBL" id="JACHFJ010000006">
    <property type="protein sequence ID" value="MBB5373444.1"/>
    <property type="molecule type" value="Genomic_DNA"/>
</dbReference>
<dbReference type="PANTHER" id="PTHR36837:SF5">
    <property type="entry name" value="POLY-3-HYDROXYBUTYRATE SYNTHASE"/>
    <property type="match status" value="1"/>
</dbReference>
<keyword evidence="1 5" id="KW-0808">Transferase</keyword>
<organism evidence="5 6">
    <name type="scientific">Acidocella aromatica</name>
    <dbReference type="NCBI Taxonomy" id="1303579"/>
    <lineage>
        <taxon>Bacteria</taxon>
        <taxon>Pseudomonadati</taxon>
        <taxon>Pseudomonadota</taxon>
        <taxon>Alphaproteobacteria</taxon>
        <taxon>Acetobacterales</taxon>
        <taxon>Acidocellaceae</taxon>
        <taxon>Acidocella</taxon>
    </lineage>
</organism>
<keyword evidence="6" id="KW-1185">Reference proteome</keyword>
<feature type="region of interest" description="Disordered" evidence="3">
    <location>
        <begin position="527"/>
        <end position="547"/>
    </location>
</feature>
<dbReference type="Pfam" id="PF07167">
    <property type="entry name" value="PhaC_N"/>
    <property type="match status" value="1"/>
</dbReference>
<dbReference type="Gene3D" id="3.40.50.1820">
    <property type="entry name" value="alpha/beta hydrolase"/>
    <property type="match status" value="1"/>
</dbReference>
<dbReference type="AlphaFoldDB" id="A0A840VCP0"/>
<proteinExistence type="predicted"/>
<dbReference type="InterPro" id="IPR051321">
    <property type="entry name" value="PHA/PHB_synthase"/>
</dbReference>
<dbReference type="InterPro" id="IPR010941">
    <property type="entry name" value="PhaC_N"/>
</dbReference>
<dbReference type="EC" id="2.3.1.-" evidence="5"/>
<feature type="domain" description="Poly-beta-hydroxybutyrate polymerase N-terminal" evidence="4">
    <location>
        <begin position="63"/>
        <end position="232"/>
    </location>
</feature>
<evidence type="ECO:0000313" key="5">
    <source>
        <dbReference type="EMBL" id="MBB5373444.1"/>
    </source>
</evidence>